<dbReference type="EMBL" id="KF900782">
    <property type="protein sequence ID" value="AIF06818.1"/>
    <property type="molecule type" value="Genomic_DNA"/>
</dbReference>
<proteinExistence type="predicted"/>
<feature type="region of interest" description="Disordered" evidence="1">
    <location>
        <begin position="113"/>
        <end position="148"/>
    </location>
</feature>
<evidence type="ECO:0000313" key="2">
    <source>
        <dbReference type="EMBL" id="AIF06818.1"/>
    </source>
</evidence>
<evidence type="ECO:0000256" key="1">
    <source>
        <dbReference type="SAM" id="MobiDB-lite"/>
    </source>
</evidence>
<feature type="compositionally biased region" description="Polar residues" evidence="1">
    <location>
        <begin position="113"/>
        <end position="125"/>
    </location>
</feature>
<protein>
    <submittedName>
        <fullName evidence="2">Uncharacterized protein</fullName>
    </submittedName>
</protein>
<accession>A0A075GYD7</accession>
<dbReference type="AlphaFoldDB" id="A0A075GYD7"/>
<sequence>MAACPGCQRGAGRERYRTSPEFHGTRCIPGTSRCNHNRTLLAILPRERERVDIQRGRISRVKRSERMAKIPATILQHFIGLSDYERKLAVDKAARDLGMTVDQIEAEIESFQSGGFNQDQPTSVAPTAAPQRKSKFKRPNKAKEGAPDFVEDSHRYRFKYDPSHSGQNRQTRATQAIVCPHCNSALGIPEARPIRVTCPACMMDTTFES</sequence>
<name>A0A075GYD7_9EURY</name>
<organism evidence="2">
    <name type="scientific">uncultured marine group II/III euryarchaeote KM3_196_E05</name>
    <dbReference type="NCBI Taxonomy" id="1457971"/>
    <lineage>
        <taxon>Archaea</taxon>
        <taxon>Methanobacteriati</taxon>
        <taxon>Methanobacteriota</taxon>
        <taxon>environmental samples</taxon>
    </lineage>
</organism>
<reference evidence="2" key="1">
    <citation type="journal article" date="2014" name="Genome Biol. Evol.">
        <title>Pangenome evidence for extensive interdomain horizontal transfer affecting lineage core and shell genes in uncultured planktonic thaumarchaeota and euryarchaeota.</title>
        <authorList>
            <person name="Deschamps P."/>
            <person name="Zivanovic Y."/>
            <person name="Moreira D."/>
            <person name="Rodriguez-Valera F."/>
            <person name="Lopez-Garcia P."/>
        </authorList>
    </citation>
    <scope>NUCLEOTIDE SEQUENCE</scope>
</reference>